<evidence type="ECO:0000313" key="2">
    <source>
        <dbReference type="Proteomes" id="UP000250163"/>
    </source>
</evidence>
<dbReference type="EMBL" id="LS483250">
    <property type="protein sequence ID" value="SQD80142.1"/>
    <property type="molecule type" value="Genomic_DNA"/>
</dbReference>
<gene>
    <name evidence="1" type="ORF">MORIYA_3690</name>
</gene>
<evidence type="ECO:0000313" key="1">
    <source>
        <dbReference type="EMBL" id="SQD80142.1"/>
    </source>
</evidence>
<accession>A0A330LV73</accession>
<proteinExistence type="predicted"/>
<organism evidence="1 2">
    <name type="scientific">Moritella yayanosii</name>
    <dbReference type="NCBI Taxonomy" id="69539"/>
    <lineage>
        <taxon>Bacteria</taxon>
        <taxon>Pseudomonadati</taxon>
        <taxon>Pseudomonadota</taxon>
        <taxon>Gammaproteobacteria</taxon>
        <taxon>Alteromonadales</taxon>
        <taxon>Moritellaceae</taxon>
        <taxon>Moritella</taxon>
    </lineage>
</organism>
<keyword evidence="2" id="KW-1185">Reference proteome</keyword>
<sequence length="29" mass="3131">MIGITLLAQHKVLPMALAAGYLELTVYSL</sequence>
<protein>
    <submittedName>
        <fullName evidence="1">Uncharacterized protein</fullName>
    </submittedName>
</protein>
<dbReference type="KEGG" id="mya:MORIYA_3690"/>
<dbReference type="Proteomes" id="UP000250163">
    <property type="component" value="Chromosome MORIYA"/>
</dbReference>
<reference evidence="2" key="1">
    <citation type="submission" date="2018-05" db="EMBL/GenBank/DDBJ databases">
        <authorList>
            <person name="Cea G.-C."/>
            <person name="William W."/>
        </authorList>
    </citation>
    <scope>NUCLEOTIDE SEQUENCE [LARGE SCALE GENOMIC DNA]</scope>
    <source>
        <strain evidence="2">DB21MT 5</strain>
    </source>
</reference>
<dbReference type="AlphaFoldDB" id="A0A330LV73"/>
<name>A0A330LV73_9GAMM</name>